<dbReference type="InterPro" id="IPR012997">
    <property type="entry name" value="RplA"/>
</dbReference>
<dbReference type="EC" id="4.2.2.-" evidence="3"/>
<dbReference type="NCBIfam" id="TIGR00413">
    <property type="entry name" value="rlpA"/>
    <property type="match status" value="1"/>
</dbReference>
<protein>
    <recommendedName>
        <fullName evidence="3">Endolytic peptidoglycan transglycosylase RlpA</fullName>
        <ecNumber evidence="3">4.2.2.-</ecNumber>
    </recommendedName>
</protein>
<evidence type="ECO:0000256" key="4">
    <source>
        <dbReference type="RuleBase" id="RU003495"/>
    </source>
</evidence>
<evidence type="ECO:0000256" key="3">
    <source>
        <dbReference type="HAMAP-Rule" id="MF_02071"/>
    </source>
</evidence>
<dbReference type="CDD" id="cd22268">
    <property type="entry name" value="DPBB_RlpA-like"/>
    <property type="match status" value="1"/>
</dbReference>
<dbReference type="AlphaFoldDB" id="A0A845AW01"/>
<comment type="similarity">
    <text evidence="3 4">Belongs to the RlpA family.</text>
</comment>
<sequence length="150" mass="16556">MTAEGISEAEFESSFERFDALPAIPEPSGNVVDLDSFEPPIEVEKESVADISGRSLGFGVASYYGRRFHGRRTANGERFDMNALTAAHKTLPFGSRVRVTNPRNGKSVVVRINDRGPFIRGRTIDLSRNAAQKLGIIQRGHGRVELELLK</sequence>
<dbReference type="SUPFAM" id="SSF50685">
    <property type="entry name" value="Barwin-like endoglucanases"/>
    <property type="match status" value="1"/>
</dbReference>
<dbReference type="InterPro" id="IPR009009">
    <property type="entry name" value="RlpA-like_DPBB"/>
</dbReference>
<dbReference type="GO" id="GO:0000270">
    <property type="term" value="P:peptidoglycan metabolic process"/>
    <property type="evidence" value="ECO:0007669"/>
    <property type="project" value="UniProtKB-UniRule"/>
</dbReference>
<evidence type="ECO:0000256" key="2">
    <source>
        <dbReference type="ARBA" id="ARBA00023316"/>
    </source>
</evidence>
<name>A0A845AW01_9SPHN</name>
<dbReference type="HAMAP" id="MF_02071">
    <property type="entry name" value="RlpA"/>
    <property type="match status" value="1"/>
</dbReference>
<dbReference type="PANTHER" id="PTHR34183">
    <property type="entry name" value="ENDOLYTIC PEPTIDOGLYCAN TRANSGLYCOSYLASE RLPA"/>
    <property type="match status" value="1"/>
</dbReference>
<dbReference type="Gene3D" id="2.40.40.10">
    <property type="entry name" value="RlpA-like domain"/>
    <property type="match status" value="1"/>
</dbReference>
<reference evidence="6 7" key="1">
    <citation type="submission" date="2019-12" db="EMBL/GenBank/DDBJ databases">
        <title>Genomic-based taxomic classification of the family Erythrobacteraceae.</title>
        <authorList>
            <person name="Xu L."/>
        </authorList>
    </citation>
    <scope>NUCLEOTIDE SEQUENCE [LARGE SCALE GENOMIC DNA]</scope>
    <source>
        <strain evidence="6 7">JCM 16677</strain>
    </source>
</reference>
<evidence type="ECO:0000313" key="7">
    <source>
        <dbReference type="Proteomes" id="UP000446786"/>
    </source>
</evidence>
<dbReference type="Pfam" id="PF03330">
    <property type="entry name" value="DPBB_1"/>
    <property type="match status" value="1"/>
</dbReference>
<dbReference type="Proteomes" id="UP000446786">
    <property type="component" value="Unassembled WGS sequence"/>
</dbReference>
<feature type="domain" description="RlpA-like protein double-psi beta-barrel" evidence="5">
    <location>
        <begin position="59"/>
        <end position="145"/>
    </location>
</feature>
<evidence type="ECO:0000313" key="6">
    <source>
        <dbReference type="EMBL" id="MXP32686.1"/>
    </source>
</evidence>
<evidence type="ECO:0000259" key="5">
    <source>
        <dbReference type="Pfam" id="PF03330"/>
    </source>
</evidence>
<dbReference type="InterPro" id="IPR036908">
    <property type="entry name" value="RlpA-like_sf"/>
</dbReference>
<keyword evidence="2 3" id="KW-0961">Cell wall biogenesis/degradation</keyword>
<dbReference type="OrthoDB" id="9779128at2"/>
<dbReference type="GO" id="GO:0008932">
    <property type="term" value="F:lytic endotransglycosylase activity"/>
    <property type="evidence" value="ECO:0007669"/>
    <property type="project" value="UniProtKB-UniRule"/>
</dbReference>
<keyword evidence="1 3" id="KW-0456">Lyase</keyword>
<accession>A0A845AW01</accession>
<dbReference type="GO" id="GO:0071555">
    <property type="term" value="P:cell wall organization"/>
    <property type="evidence" value="ECO:0007669"/>
    <property type="project" value="UniProtKB-KW"/>
</dbReference>
<dbReference type="RefSeq" id="WP_160780489.1">
    <property type="nucleotide sequence ID" value="NZ_BAAAZF010000001.1"/>
</dbReference>
<dbReference type="InterPro" id="IPR034718">
    <property type="entry name" value="RlpA"/>
</dbReference>
<dbReference type="EMBL" id="WTYE01000001">
    <property type="protein sequence ID" value="MXP32686.1"/>
    <property type="molecule type" value="Genomic_DNA"/>
</dbReference>
<comment type="function">
    <text evidence="3">Lytic transglycosylase with a strong preference for naked glycan strands that lack stem peptides.</text>
</comment>
<dbReference type="PANTHER" id="PTHR34183:SF1">
    <property type="entry name" value="ENDOLYTIC PEPTIDOGLYCAN TRANSGLYCOSYLASE RLPA"/>
    <property type="match status" value="1"/>
</dbReference>
<proteinExistence type="inferred from homology"/>
<evidence type="ECO:0000256" key="1">
    <source>
        <dbReference type="ARBA" id="ARBA00023239"/>
    </source>
</evidence>
<organism evidence="6 7">
    <name type="scientific">Parerythrobacter jejuensis</name>
    <dbReference type="NCBI Taxonomy" id="795812"/>
    <lineage>
        <taxon>Bacteria</taxon>
        <taxon>Pseudomonadati</taxon>
        <taxon>Pseudomonadota</taxon>
        <taxon>Alphaproteobacteria</taxon>
        <taxon>Sphingomonadales</taxon>
        <taxon>Erythrobacteraceae</taxon>
        <taxon>Parerythrobacter</taxon>
    </lineage>
</organism>
<keyword evidence="7" id="KW-1185">Reference proteome</keyword>
<comment type="caution">
    <text evidence="6">The sequence shown here is derived from an EMBL/GenBank/DDBJ whole genome shotgun (WGS) entry which is preliminary data.</text>
</comment>
<gene>
    <name evidence="3" type="primary">rlpA</name>
    <name evidence="6" type="ORF">GRI94_12725</name>
</gene>